<dbReference type="Proteomes" id="UP001403385">
    <property type="component" value="Unassembled WGS sequence"/>
</dbReference>
<protein>
    <submittedName>
        <fullName evidence="1">Uncharacterized protein</fullName>
    </submittedName>
</protein>
<dbReference type="RefSeq" id="WP_346822105.1">
    <property type="nucleotide sequence ID" value="NZ_JBDKWZ010000008.1"/>
</dbReference>
<keyword evidence="2" id="KW-1185">Reference proteome</keyword>
<accession>A0AAW9RWW7</accession>
<gene>
    <name evidence="1" type="ORF">AAG747_15505</name>
</gene>
<organism evidence="1 2">
    <name type="scientific">Rapidithrix thailandica</name>
    <dbReference type="NCBI Taxonomy" id="413964"/>
    <lineage>
        <taxon>Bacteria</taxon>
        <taxon>Pseudomonadati</taxon>
        <taxon>Bacteroidota</taxon>
        <taxon>Cytophagia</taxon>
        <taxon>Cytophagales</taxon>
        <taxon>Flammeovirgaceae</taxon>
        <taxon>Rapidithrix</taxon>
    </lineage>
</organism>
<sequence>MKGLIGIILGLTCLCSIQQARAQKYKDLAALVVEKRLPERQLLDTMLWFVSTHQPAPASAYLQIGHLYHQYAQKQEYLTHYTKVRSLLDSAHQFYELGQQWLEESGVKKHSHYLLALWDSLPPASRELSLVKMNELLTQKRANLEIYALQIAEVYAPYARGLEHYAEALRRYNQLHKRFPKQEDICLLSRVRYKQLTERLQQHIAHYVSDFDAFLKVRNKYSKEYYQQTYHLLPLEKYMPLEVKMPDFTQYKVNLWDLKGWMSHLETVRAKEVPVLRDSVLSIEISLNYRLSAVEIDSVLELGAYEIPAYTLEMLEKYDPESVLLDLFTYKHAKTELLQDFVKEYGFFQYKHAPDSTLHYYYLLGKGVQEADYLLQKVANNFDSLDFLRHENLFVHLYNAQGNLQTFLTKERKYLATCQRYCEIRIKDQLAFQNIERKYRAKFATYENARLPLFEQPLNAVAEPNAFVTTKVTKDTANNLYITGFQNTQHKQAFIAKVNERKVLWLLNLPERQSEQWGVSINVTNHKVFAVIQVYPIKKDGVSTQVLYQVDANGKVKRKTQLPEEITPSHILQNFRDSSLVYTASLPAQNRRGAGVYVENIGPNGKLLWKKELSGKGDVKAFFEWQDKYCLVGNYPKSSSGKETQVQGAYHSNEESGVYLTVLNLDGNLHKELYISEPKSHFVVKVILLSDQLLLIGFEGQNHLNNLEHLPVKYWVIDQDLQLLSLDQDQGEAWR</sequence>
<evidence type="ECO:0000313" key="1">
    <source>
        <dbReference type="EMBL" id="MEN7549329.1"/>
    </source>
</evidence>
<evidence type="ECO:0000313" key="2">
    <source>
        <dbReference type="Proteomes" id="UP001403385"/>
    </source>
</evidence>
<name>A0AAW9RWW7_9BACT</name>
<dbReference type="EMBL" id="JBDKWZ010000008">
    <property type="protein sequence ID" value="MEN7549329.1"/>
    <property type="molecule type" value="Genomic_DNA"/>
</dbReference>
<proteinExistence type="predicted"/>
<reference evidence="1 2" key="1">
    <citation type="submission" date="2024-04" db="EMBL/GenBank/DDBJ databases">
        <title>Novel genus in family Flammeovirgaceae.</title>
        <authorList>
            <person name="Nguyen T.H."/>
            <person name="Vuong T.Q."/>
            <person name="Le H."/>
            <person name="Kim S.-G."/>
        </authorList>
    </citation>
    <scope>NUCLEOTIDE SEQUENCE [LARGE SCALE GENOMIC DNA]</scope>
    <source>
        <strain evidence="1 2">JCM 23209</strain>
    </source>
</reference>
<comment type="caution">
    <text evidence="1">The sequence shown here is derived from an EMBL/GenBank/DDBJ whole genome shotgun (WGS) entry which is preliminary data.</text>
</comment>
<dbReference type="AlphaFoldDB" id="A0AAW9RWW7"/>